<dbReference type="Pfam" id="PF13181">
    <property type="entry name" value="TPR_8"/>
    <property type="match status" value="1"/>
</dbReference>
<sequence length="427" mass="48461">MHKKLTKFSILIVIILITNTNTLLAQNGTTEQNPRTADAFYNRGGKYFQEQKYDLAIADYTKAIALNPKFSDAYLNRGVSYKKKEQYSEALADYAKVIQLEPREPAVYKNQGIIYEIQKNYELAVANYTKAIEFGGKNYPELYIYRGNIYLNNMEKPDLAMADYQMSVKLLPKDATGYNNIGYVYSTKENFTQAITNYTKAIEIDPKFLLAYINRADCYDAIGNTKLADLDRKKYSDLGGEISATSGNTKRSIYPQGSFDAALAKSALSRGLSRIEGRACSKIDGLIFKAGGAKVVLFPVTPYLEEWYALRDKKEGKKISVYMSKEANKYAIEAFTDGEGRFSFEGLKPGKYFIQMIHNFNQLKTNRVYTGSNTAMQGNTQMITNYYRDEDYVVERSQRVERFVEIKKDGEVKKIGLSKGLIKGCDF</sequence>
<keyword evidence="6" id="KW-1185">Reference proteome</keyword>
<feature type="repeat" description="TPR" evidence="3">
    <location>
        <begin position="175"/>
        <end position="208"/>
    </location>
</feature>
<dbReference type="RefSeq" id="WP_269427244.1">
    <property type="nucleotide sequence ID" value="NZ_JAPWGM010000003.1"/>
</dbReference>
<keyword evidence="4" id="KW-0732">Signal</keyword>
<dbReference type="EMBL" id="JAPWGM010000003">
    <property type="protein sequence ID" value="MCZ4244170.1"/>
    <property type="molecule type" value="Genomic_DNA"/>
</dbReference>
<accession>A0ABT4L8B6</accession>
<proteinExistence type="predicted"/>
<evidence type="ECO:0000256" key="3">
    <source>
        <dbReference type="PROSITE-ProRule" id="PRU00339"/>
    </source>
</evidence>
<dbReference type="Pfam" id="PF00515">
    <property type="entry name" value="TPR_1"/>
    <property type="match status" value="1"/>
</dbReference>
<dbReference type="PANTHER" id="PTHR44858:SF1">
    <property type="entry name" value="UDP-N-ACETYLGLUCOSAMINE--PEPTIDE N-ACETYLGLUCOSAMINYLTRANSFERASE SPINDLY-RELATED"/>
    <property type="match status" value="1"/>
</dbReference>
<dbReference type="PROSITE" id="PS50005">
    <property type="entry name" value="TPR"/>
    <property type="match status" value="4"/>
</dbReference>
<evidence type="ECO:0000313" key="6">
    <source>
        <dbReference type="Proteomes" id="UP001144347"/>
    </source>
</evidence>
<dbReference type="Gene3D" id="1.25.40.10">
    <property type="entry name" value="Tetratricopeptide repeat domain"/>
    <property type="match status" value="2"/>
</dbReference>
<dbReference type="PROSITE" id="PS50293">
    <property type="entry name" value="TPR_REGION"/>
    <property type="match status" value="3"/>
</dbReference>
<feature type="repeat" description="TPR" evidence="3">
    <location>
        <begin position="71"/>
        <end position="104"/>
    </location>
</feature>
<dbReference type="SUPFAM" id="SSF48452">
    <property type="entry name" value="TPR-like"/>
    <property type="match status" value="1"/>
</dbReference>
<feature type="repeat" description="TPR" evidence="3">
    <location>
        <begin position="37"/>
        <end position="70"/>
    </location>
</feature>
<feature type="repeat" description="TPR" evidence="3">
    <location>
        <begin position="105"/>
        <end position="138"/>
    </location>
</feature>
<evidence type="ECO:0000256" key="2">
    <source>
        <dbReference type="ARBA" id="ARBA00022803"/>
    </source>
</evidence>
<dbReference type="InterPro" id="IPR050498">
    <property type="entry name" value="Ycf3"/>
</dbReference>
<feature type="signal peptide" evidence="4">
    <location>
        <begin position="1"/>
        <end position="25"/>
    </location>
</feature>
<dbReference type="SMART" id="SM00028">
    <property type="entry name" value="TPR"/>
    <property type="match status" value="5"/>
</dbReference>
<protein>
    <submittedName>
        <fullName evidence="5">Tetratricopeptide repeat protein</fullName>
    </submittedName>
</protein>
<keyword evidence="1" id="KW-0677">Repeat</keyword>
<evidence type="ECO:0000256" key="4">
    <source>
        <dbReference type="SAM" id="SignalP"/>
    </source>
</evidence>
<dbReference type="Pfam" id="PF13414">
    <property type="entry name" value="TPR_11"/>
    <property type="match status" value="1"/>
</dbReference>
<keyword evidence="2 3" id="KW-0802">TPR repeat</keyword>
<organism evidence="5 6">
    <name type="scientific">Pedobacter punctiformis</name>
    <dbReference type="NCBI Taxonomy" id="3004097"/>
    <lineage>
        <taxon>Bacteria</taxon>
        <taxon>Pseudomonadati</taxon>
        <taxon>Bacteroidota</taxon>
        <taxon>Sphingobacteriia</taxon>
        <taxon>Sphingobacteriales</taxon>
        <taxon>Sphingobacteriaceae</taxon>
        <taxon>Pedobacter</taxon>
    </lineage>
</organism>
<dbReference type="InterPro" id="IPR011990">
    <property type="entry name" value="TPR-like_helical_dom_sf"/>
</dbReference>
<gene>
    <name evidence="5" type="ORF">O0955_09140</name>
</gene>
<comment type="caution">
    <text evidence="5">The sequence shown here is derived from an EMBL/GenBank/DDBJ whole genome shotgun (WGS) entry which is preliminary data.</text>
</comment>
<dbReference type="Proteomes" id="UP001144347">
    <property type="component" value="Unassembled WGS sequence"/>
</dbReference>
<name>A0ABT4L8B6_9SPHI</name>
<evidence type="ECO:0000256" key="1">
    <source>
        <dbReference type="ARBA" id="ARBA00022737"/>
    </source>
</evidence>
<dbReference type="PANTHER" id="PTHR44858">
    <property type="entry name" value="TETRATRICOPEPTIDE REPEAT PROTEIN 6"/>
    <property type="match status" value="1"/>
</dbReference>
<dbReference type="InterPro" id="IPR019734">
    <property type="entry name" value="TPR_rpt"/>
</dbReference>
<evidence type="ECO:0000313" key="5">
    <source>
        <dbReference type="EMBL" id="MCZ4244170.1"/>
    </source>
</evidence>
<feature type="chain" id="PRO_5047019481" evidence="4">
    <location>
        <begin position="26"/>
        <end position="427"/>
    </location>
</feature>
<reference evidence="5" key="1">
    <citation type="submission" date="2022-12" db="EMBL/GenBank/DDBJ databases">
        <title>Genome sequence of HCMS5-2.</title>
        <authorList>
            <person name="Woo H."/>
        </authorList>
    </citation>
    <scope>NUCLEOTIDE SEQUENCE</scope>
    <source>
        <strain evidence="5">HCMS5-2</strain>
    </source>
</reference>
<dbReference type="SUPFAM" id="SSF117074">
    <property type="entry name" value="Hypothetical protein PA1324"/>
    <property type="match status" value="1"/>
</dbReference>